<protein>
    <submittedName>
        <fullName evidence="5">OmpH family outer membrane protein</fullName>
    </submittedName>
</protein>
<comment type="similarity">
    <text evidence="2">Belongs to the skp family.</text>
</comment>
<accession>A0ABU9YVS7</accession>
<dbReference type="EMBL" id="JBDIVE010000002">
    <property type="protein sequence ID" value="MEN3067813.1"/>
    <property type="molecule type" value="Genomic_DNA"/>
</dbReference>
<dbReference type="SUPFAM" id="SSF111384">
    <property type="entry name" value="OmpH-like"/>
    <property type="match status" value="1"/>
</dbReference>
<evidence type="ECO:0000256" key="3">
    <source>
        <dbReference type="SAM" id="MobiDB-lite"/>
    </source>
</evidence>
<dbReference type="Proteomes" id="UP001410394">
    <property type="component" value="Unassembled WGS sequence"/>
</dbReference>
<dbReference type="RefSeq" id="WP_345918577.1">
    <property type="nucleotide sequence ID" value="NZ_JBDIVE010000002.1"/>
</dbReference>
<dbReference type="Pfam" id="PF03938">
    <property type="entry name" value="OmpH"/>
    <property type="match status" value="1"/>
</dbReference>
<keyword evidence="6" id="KW-1185">Reference proteome</keyword>
<organism evidence="5 6">
    <name type="scientific">Uliginosibacterium sediminicola</name>
    <dbReference type="NCBI Taxonomy" id="2024550"/>
    <lineage>
        <taxon>Bacteria</taxon>
        <taxon>Pseudomonadati</taxon>
        <taxon>Pseudomonadota</taxon>
        <taxon>Betaproteobacteria</taxon>
        <taxon>Rhodocyclales</taxon>
        <taxon>Zoogloeaceae</taxon>
        <taxon>Uliginosibacterium</taxon>
    </lineage>
</organism>
<dbReference type="SMART" id="SM00935">
    <property type="entry name" value="OmpH"/>
    <property type="match status" value="1"/>
</dbReference>
<feature type="chain" id="PRO_5045059185" evidence="4">
    <location>
        <begin position="20"/>
        <end position="168"/>
    </location>
</feature>
<dbReference type="PANTHER" id="PTHR35089">
    <property type="entry name" value="CHAPERONE PROTEIN SKP"/>
    <property type="match status" value="1"/>
</dbReference>
<dbReference type="InterPro" id="IPR005632">
    <property type="entry name" value="Chaperone_Skp"/>
</dbReference>
<comment type="caution">
    <text evidence="5">The sequence shown here is derived from an EMBL/GenBank/DDBJ whole genome shotgun (WGS) entry which is preliminary data.</text>
</comment>
<feature type="region of interest" description="Disordered" evidence="3">
    <location>
        <begin position="73"/>
        <end position="95"/>
    </location>
</feature>
<evidence type="ECO:0000313" key="5">
    <source>
        <dbReference type="EMBL" id="MEN3067813.1"/>
    </source>
</evidence>
<evidence type="ECO:0000256" key="2">
    <source>
        <dbReference type="PIRNR" id="PIRNR002094"/>
    </source>
</evidence>
<dbReference type="Gene3D" id="3.30.910.20">
    <property type="entry name" value="Skp domain"/>
    <property type="match status" value="1"/>
</dbReference>
<feature type="compositionally biased region" description="Basic and acidic residues" evidence="3">
    <location>
        <begin position="81"/>
        <end position="95"/>
    </location>
</feature>
<sequence>MKRFSLILLACLLATPALAVDFVRVGFVNADKLMRESAPAQRVQKKLDKEFEKRDQDLQRVAKQLQTMQDALEKNSLLMPETERRGKEREFSDLNRDFQRRRREYLEDRNQRQSEEMAGVLERANKAIKQVAEAEKFDLIVQDAVYFNPRIDITDKVIKLLADPSSSK</sequence>
<dbReference type="InterPro" id="IPR024930">
    <property type="entry name" value="Skp_dom_sf"/>
</dbReference>
<dbReference type="PANTHER" id="PTHR35089:SF1">
    <property type="entry name" value="CHAPERONE PROTEIN SKP"/>
    <property type="match status" value="1"/>
</dbReference>
<name>A0ABU9YVS7_9RHOO</name>
<keyword evidence="1 4" id="KW-0732">Signal</keyword>
<evidence type="ECO:0000256" key="4">
    <source>
        <dbReference type="SAM" id="SignalP"/>
    </source>
</evidence>
<gene>
    <name evidence="5" type="ORF">ABDB84_04925</name>
</gene>
<evidence type="ECO:0000256" key="1">
    <source>
        <dbReference type="ARBA" id="ARBA00022729"/>
    </source>
</evidence>
<dbReference type="PIRSF" id="PIRSF002094">
    <property type="entry name" value="OMP26_Skp"/>
    <property type="match status" value="1"/>
</dbReference>
<feature type="signal peptide" evidence="4">
    <location>
        <begin position="1"/>
        <end position="19"/>
    </location>
</feature>
<evidence type="ECO:0000313" key="6">
    <source>
        <dbReference type="Proteomes" id="UP001410394"/>
    </source>
</evidence>
<reference evidence="5 6" key="1">
    <citation type="journal article" date="2018" name="Int. J. Syst. Evol. Microbiol.">
        <title>Uliginosibacterium sediminicola sp. nov., isolated from freshwater sediment.</title>
        <authorList>
            <person name="Hwang W.M."/>
            <person name="Kim S.M."/>
            <person name="Kang K."/>
            <person name="Ahn T.Y."/>
        </authorList>
    </citation>
    <scope>NUCLEOTIDE SEQUENCE [LARGE SCALE GENOMIC DNA]</scope>
    <source>
        <strain evidence="5 6">M1-21</strain>
    </source>
</reference>
<proteinExistence type="inferred from homology"/>